<proteinExistence type="predicted"/>
<reference evidence="1" key="1">
    <citation type="submission" date="2013-05" db="EMBL/GenBank/DDBJ databases">
        <authorList>
            <person name="Yim A.K.Y."/>
            <person name="Chan T.F."/>
            <person name="Ji K.M."/>
            <person name="Liu X.Y."/>
            <person name="Zhou J.W."/>
            <person name="Li R.Q."/>
            <person name="Yang K.Y."/>
            <person name="Li J."/>
            <person name="Li M."/>
            <person name="Law P.T.W."/>
            <person name="Wu Y.L."/>
            <person name="Cai Z.L."/>
            <person name="Qin H."/>
            <person name="Bao Y."/>
            <person name="Leung R.K.K."/>
            <person name="Ng P.K.S."/>
            <person name="Zou J."/>
            <person name="Zhong X.J."/>
            <person name="Ran P.X."/>
            <person name="Zhong N.S."/>
            <person name="Liu Z.G."/>
            <person name="Tsui S.K.W."/>
        </authorList>
    </citation>
    <scope>NUCLEOTIDE SEQUENCE</scope>
    <source>
        <strain evidence="1">Derf</strain>
        <tissue evidence="1">Whole organism</tissue>
    </source>
</reference>
<dbReference type="EMBL" id="ASGP02000001">
    <property type="protein sequence ID" value="KAH9526485.1"/>
    <property type="molecule type" value="Genomic_DNA"/>
</dbReference>
<dbReference type="Proteomes" id="UP000790347">
    <property type="component" value="Unassembled WGS sequence"/>
</dbReference>
<comment type="caution">
    <text evidence="1">The sequence shown here is derived from an EMBL/GenBank/DDBJ whole genome shotgun (WGS) entry which is preliminary data.</text>
</comment>
<keyword evidence="2" id="KW-1185">Reference proteome</keyword>
<evidence type="ECO:0000313" key="2">
    <source>
        <dbReference type="Proteomes" id="UP000790347"/>
    </source>
</evidence>
<sequence>MIVTAERLPMIKKAMNDVMNNMNNASPQALNGKPFANAYEDENVNARISSTTAERLTPKPLFADNNFNNCGNLTIVEPNMIP</sequence>
<gene>
    <name evidence="1" type="ORF">DERF_000569</name>
</gene>
<dbReference type="AlphaFoldDB" id="A0A922IAG0"/>
<organism evidence="1 2">
    <name type="scientific">Dermatophagoides farinae</name>
    <name type="common">American house dust mite</name>
    <dbReference type="NCBI Taxonomy" id="6954"/>
    <lineage>
        <taxon>Eukaryota</taxon>
        <taxon>Metazoa</taxon>
        <taxon>Ecdysozoa</taxon>
        <taxon>Arthropoda</taxon>
        <taxon>Chelicerata</taxon>
        <taxon>Arachnida</taxon>
        <taxon>Acari</taxon>
        <taxon>Acariformes</taxon>
        <taxon>Sarcoptiformes</taxon>
        <taxon>Astigmata</taxon>
        <taxon>Psoroptidia</taxon>
        <taxon>Analgoidea</taxon>
        <taxon>Pyroglyphidae</taxon>
        <taxon>Dermatophagoidinae</taxon>
        <taxon>Dermatophagoides</taxon>
    </lineage>
</organism>
<evidence type="ECO:0000313" key="1">
    <source>
        <dbReference type="EMBL" id="KAH9526485.1"/>
    </source>
</evidence>
<reference evidence="1" key="2">
    <citation type="journal article" date="2022" name="Res Sq">
        <title>Comparative Genomics Reveals Insights into the Divergent Evolution of Astigmatic Mites and Household Pest Adaptations.</title>
        <authorList>
            <person name="Xiong Q."/>
            <person name="Wan A.T.-Y."/>
            <person name="Liu X.-Y."/>
            <person name="Fung C.S.-H."/>
            <person name="Xiao X."/>
            <person name="Malainual N."/>
            <person name="Hou J."/>
            <person name="Wang L."/>
            <person name="Wang M."/>
            <person name="Yang K."/>
            <person name="Cui Y."/>
            <person name="Leung E."/>
            <person name="Nong W."/>
            <person name="Shin S.-K."/>
            <person name="Au S."/>
            <person name="Jeong K.Y."/>
            <person name="Chew F.T."/>
            <person name="Hui J."/>
            <person name="Leung T.F."/>
            <person name="Tungtrongchitr A."/>
            <person name="Zhong N."/>
            <person name="Liu Z."/>
            <person name="Tsui S."/>
        </authorList>
    </citation>
    <scope>NUCLEOTIDE SEQUENCE</scope>
    <source>
        <strain evidence="1">Derf</strain>
        <tissue evidence="1">Whole organism</tissue>
    </source>
</reference>
<name>A0A922IAG0_DERFA</name>
<protein>
    <submittedName>
        <fullName evidence="1">Uncharacterized protein</fullName>
    </submittedName>
</protein>
<accession>A0A922IAG0</accession>